<accession>A0A5C4TCQ4</accession>
<evidence type="ECO:0008006" key="3">
    <source>
        <dbReference type="Google" id="ProtNLM"/>
    </source>
</evidence>
<name>A0A5C4TCQ4_9BACL</name>
<gene>
    <name evidence="1" type="ORF">FE784_10145</name>
</gene>
<proteinExistence type="predicted"/>
<sequence>MEKKTYYVSVQAGSVLENEGDAAYEFEIVATEPEVEDLMEQFGMLSDADNSSAFRAHLPGVPYHQDSEHDGYDYTLTQIYRKLYDLGTEETKHTIAKMGSIGEQEPPVS</sequence>
<dbReference type="EMBL" id="VDCQ01000011">
    <property type="protein sequence ID" value="TNJ66330.1"/>
    <property type="molecule type" value="Genomic_DNA"/>
</dbReference>
<reference evidence="1 2" key="1">
    <citation type="submission" date="2019-05" db="EMBL/GenBank/DDBJ databases">
        <title>We sequenced the genome of Paenibacillus hemerocallicola KCTC 33185 for further insight into its adaptation and study the phylogeny of Paenibacillus.</title>
        <authorList>
            <person name="Narsing Rao M.P."/>
        </authorList>
    </citation>
    <scope>NUCLEOTIDE SEQUENCE [LARGE SCALE GENOMIC DNA]</scope>
    <source>
        <strain evidence="1 2">KCTC 33185</strain>
    </source>
</reference>
<evidence type="ECO:0000313" key="2">
    <source>
        <dbReference type="Proteomes" id="UP000307943"/>
    </source>
</evidence>
<keyword evidence="2" id="KW-1185">Reference proteome</keyword>
<dbReference type="OrthoDB" id="2706506at2"/>
<comment type="caution">
    <text evidence="1">The sequence shown here is derived from an EMBL/GenBank/DDBJ whole genome shotgun (WGS) entry which is preliminary data.</text>
</comment>
<protein>
    <recommendedName>
        <fullName evidence="3">Hydrolase</fullName>
    </recommendedName>
</protein>
<evidence type="ECO:0000313" key="1">
    <source>
        <dbReference type="EMBL" id="TNJ66330.1"/>
    </source>
</evidence>
<organism evidence="1 2">
    <name type="scientific">Paenibacillus hemerocallicola</name>
    <dbReference type="NCBI Taxonomy" id="1172614"/>
    <lineage>
        <taxon>Bacteria</taxon>
        <taxon>Bacillati</taxon>
        <taxon>Bacillota</taxon>
        <taxon>Bacilli</taxon>
        <taxon>Bacillales</taxon>
        <taxon>Paenibacillaceae</taxon>
        <taxon>Paenibacillus</taxon>
    </lineage>
</organism>
<dbReference type="AlphaFoldDB" id="A0A5C4TCQ4"/>
<dbReference type="RefSeq" id="WP_139602086.1">
    <property type="nucleotide sequence ID" value="NZ_VDCQ01000011.1"/>
</dbReference>
<dbReference type="Proteomes" id="UP000307943">
    <property type="component" value="Unassembled WGS sequence"/>
</dbReference>